<feature type="transmembrane region" description="Helical" evidence="6">
    <location>
        <begin position="113"/>
        <end position="129"/>
    </location>
</feature>
<protein>
    <submittedName>
        <fullName evidence="7">Aromatic acid exporter family member 1</fullName>
    </submittedName>
</protein>
<keyword evidence="5 6" id="KW-0472">Membrane</keyword>
<feature type="transmembrane region" description="Helical" evidence="6">
    <location>
        <begin position="136"/>
        <end position="152"/>
    </location>
</feature>
<evidence type="ECO:0000256" key="4">
    <source>
        <dbReference type="ARBA" id="ARBA00022989"/>
    </source>
</evidence>
<dbReference type="Proteomes" id="UP000791080">
    <property type="component" value="Unassembled WGS sequence"/>
</dbReference>
<comment type="subcellular location">
    <subcellularLocation>
        <location evidence="1">Cell membrane</location>
        <topology evidence="1">Multi-pass membrane protein</topology>
    </subcellularLocation>
</comment>
<dbReference type="RefSeq" id="WP_155886083.1">
    <property type="nucleotide sequence ID" value="NZ_AUBJ02000001.1"/>
</dbReference>
<keyword evidence="8" id="KW-1185">Reference proteome</keyword>
<dbReference type="InterPro" id="IPR010343">
    <property type="entry name" value="ArAE_1"/>
</dbReference>
<evidence type="ECO:0000256" key="1">
    <source>
        <dbReference type="ARBA" id="ARBA00004651"/>
    </source>
</evidence>
<evidence type="ECO:0000256" key="3">
    <source>
        <dbReference type="ARBA" id="ARBA00022692"/>
    </source>
</evidence>
<keyword evidence="4 6" id="KW-1133">Transmembrane helix</keyword>
<dbReference type="Pfam" id="PF06081">
    <property type="entry name" value="ArAE_1"/>
    <property type="match status" value="1"/>
</dbReference>
<keyword evidence="2" id="KW-1003">Cell membrane</keyword>
<comment type="caution">
    <text evidence="7">The sequence shown here is derived from an EMBL/GenBank/DDBJ whole genome shotgun (WGS) entry which is preliminary data.</text>
</comment>
<proteinExistence type="predicted"/>
<organism evidence="7 8">
    <name type="scientific">Actinoalloteichus caeruleus DSM 43889</name>
    <dbReference type="NCBI Taxonomy" id="1120930"/>
    <lineage>
        <taxon>Bacteria</taxon>
        <taxon>Bacillati</taxon>
        <taxon>Actinomycetota</taxon>
        <taxon>Actinomycetes</taxon>
        <taxon>Pseudonocardiales</taxon>
        <taxon>Pseudonocardiaceae</taxon>
        <taxon>Actinoalloteichus</taxon>
        <taxon>Actinoalloteichus cyanogriseus</taxon>
    </lineage>
</organism>
<dbReference type="EMBL" id="AUBJ02000001">
    <property type="protein sequence ID" value="MCP2331855.1"/>
    <property type="molecule type" value="Genomic_DNA"/>
</dbReference>
<feature type="transmembrane region" description="Helical" evidence="6">
    <location>
        <begin position="158"/>
        <end position="180"/>
    </location>
</feature>
<evidence type="ECO:0000256" key="5">
    <source>
        <dbReference type="ARBA" id="ARBA00023136"/>
    </source>
</evidence>
<accession>A0ABT1JH83</accession>
<name>A0ABT1JH83_ACTCY</name>
<keyword evidence="3 6" id="KW-0812">Transmembrane</keyword>
<evidence type="ECO:0000313" key="8">
    <source>
        <dbReference type="Proteomes" id="UP000791080"/>
    </source>
</evidence>
<sequence length="401" mass="43114">MGAGRRPSRLGQYGIRRRLRAVPTWLGAALRGAGPERDVLVQAAKTALAATLAWVIAEHWLNLPQSFLAPYAAMFMVSATVYRSVTGALQQVAAVGLGLVLAFVVVRLVGPELAALAVMVAVGVLLGRWRGFGENGQWVAATALLVFTYGMAADPTMLGIRLAETAGGAALGALINILILPPVHLRDARTAIESLASAMADLLEEFAGTLHEGGWRSGQVDDWCHRVDGLDRRIRRAERAVSWQRESTRFNPRPRIGRRRRSEPVPPDLTSVLSTLRHLEYPLSELADIAPSVGDRDADPGPGSALAEPWGDAVAGVAEAVRHLADGGSCGTRTEECAVRRAVDRAHALAERLDDQPPRPRVWAGTGALLHAVDRMITQLEPHCQCERPDEAGRSPLVTRG</sequence>
<evidence type="ECO:0000256" key="6">
    <source>
        <dbReference type="SAM" id="Phobius"/>
    </source>
</evidence>
<gene>
    <name evidence="7" type="ORF">G443_002125</name>
</gene>
<reference evidence="7 8" key="1">
    <citation type="submission" date="2022-06" db="EMBL/GenBank/DDBJ databases">
        <title>Genomic Encyclopedia of Type Strains, Phase I: the one thousand microbial genomes (KMG-I) project.</title>
        <authorList>
            <person name="Kyrpides N."/>
        </authorList>
    </citation>
    <scope>NUCLEOTIDE SEQUENCE [LARGE SCALE GENOMIC DNA]</scope>
    <source>
        <strain evidence="7 8">DSM 43889</strain>
    </source>
</reference>
<evidence type="ECO:0000313" key="7">
    <source>
        <dbReference type="EMBL" id="MCP2331855.1"/>
    </source>
</evidence>
<evidence type="ECO:0000256" key="2">
    <source>
        <dbReference type="ARBA" id="ARBA00022475"/>
    </source>
</evidence>
<feature type="transmembrane region" description="Helical" evidence="6">
    <location>
        <begin position="89"/>
        <end position="107"/>
    </location>
</feature>